<evidence type="ECO:0000256" key="13">
    <source>
        <dbReference type="ARBA" id="ARBA00023136"/>
    </source>
</evidence>
<comment type="subcellular location">
    <subcellularLocation>
        <location evidence="2">Golgi apparatus membrane</location>
        <topology evidence="2">Peripheral membrane protein</topology>
    </subcellularLocation>
    <subcellularLocation>
        <location evidence="1">Mitochondrion membrane</location>
    </subcellularLocation>
</comment>
<evidence type="ECO:0000256" key="11">
    <source>
        <dbReference type="ARBA" id="ARBA00023065"/>
    </source>
</evidence>
<feature type="compositionally biased region" description="Basic and acidic residues" evidence="15">
    <location>
        <begin position="963"/>
        <end position="990"/>
    </location>
</feature>
<dbReference type="STRING" id="8469.M7BU58"/>
<keyword evidence="14" id="KW-0066">ATP synthesis</keyword>
<evidence type="ECO:0000256" key="5">
    <source>
        <dbReference type="ARBA" id="ARBA00020978"/>
    </source>
</evidence>
<evidence type="ECO:0000313" key="17">
    <source>
        <dbReference type="Proteomes" id="UP000031443"/>
    </source>
</evidence>
<evidence type="ECO:0000256" key="14">
    <source>
        <dbReference type="ARBA" id="ARBA00023310"/>
    </source>
</evidence>
<feature type="compositionally biased region" description="Basic and acidic residues" evidence="15">
    <location>
        <begin position="1035"/>
        <end position="1063"/>
    </location>
</feature>
<evidence type="ECO:0000256" key="12">
    <source>
        <dbReference type="ARBA" id="ARBA00023128"/>
    </source>
</evidence>
<evidence type="ECO:0000256" key="9">
    <source>
        <dbReference type="ARBA" id="ARBA00022927"/>
    </source>
</evidence>
<gene>
    <name evidence="16" type="ORF">UY3_03488</name>
</gene>
<name>M7BU58_CHEMY</name>
<dbReference type="GO" id="GO:0031966">
    <property type="term" value="C:mitochondrial membrane"/>
    <property type="evidence" value="ECO:0007669"/>
    <property type="project" value="UniProtKB-SubCell"/>
</dbReference>
<dbReference type="GO" id="GO:1902600">
    <property type="term" value="P:proton transmembrane transport"/>
    <property type="evidence" value="ECO:0007669"/>
    <property type="project" value="UniProtKB-KW"/>
</dbReference>
<evidence type="ECO:0000256" key="2">
    <source>
        <dbReference type="ARBA" id="ARBA00004395"/>
    </source>
</evidence>
<evidence type="ECO:0000256" key="1">
    <source>
        <dbReference type="ARBA" id="ARBA00004325"/>
    </source>
</evidence>
<dbReference type="InterPro" id="IPR019344">
    <property type="entry name" value="F1F0-ATPsyn_F_prd"/>
</dbReference>
<evidence type="ECO:0000256" key="15">
    <source>
        <dbReference type="SAM" id="MobiDB-lite"/>
    </source>
</evidence>
<keyword evidence="17" id="KW-1185">Reference proteome</keyword>
<dbReference type="eggNOG" id="KOG2033">
    <property type="taxonomic scope" value="Eukaryota"/>
</dbReference>
<keyword evidence="12" id="KW-0496">Mitochondrion</keyword>
<evidence type="ECO:0000256" key="7">
    <source>
        <dbReference type="ARBA" id="ARBA00022547"/>
    </source>
</evidence>
<dbReference type="GO" id="GO:0006754">
    <property type="term" value="P:ATP biosynthetic process"/>
    <property type="evidence" value="ECO:0007669"/>
    <property type="project" value="UniProtKB-KW"/>
</dbReference>
<dbReference type="GO" id="GO:0000139">
    <property type="term" value="C:Golgi membrane"/>
    <property type="evidence" value="ECO:0007669"/>
    <property type="project" value="UniProtKB-SubCell"/>
</dbReference>
<dbReference type="GO" id="GO:0015031">
    <property type="term" value="P:protein transport"/>
    <property type="evidence" value="ECO:0007669"/>
    <property type="project" value="UniProtKB-KW"/>
</dbReference>
<organism evidence="16 17">
    <name type="scientific">Chelonia mydas</name>
    <name type="common">Green sea-turtle</name>
    <name type="synonym">Chelonia agassizi</name>
    <dbReference type="NCBI Taxonomy" id="8469"/>
    <lineage>
        <taxon>Eukaryota</taxon>
        <taxon>Metazoa</taxon>
        <taxon>Chordata</taxon>
        <taxon>Craniata</taxon>
        <taxon>Vertebrata</taxon>
        <taxon>Euteleostomi</taxon>
        <taxon>Archelosauria</taxon>
        <taxon>Testudinata</taxon>
        <taxon>Testudines</taxon>
        <taxon>Cryptodira</taxon>
        <taxon>Durocryptodira</taxon>
        <taxon>Americhelydia</taxon>
        <taxon>Chelonioidea</taxon>
        <taxon>Cheloniidae</taxon>
        <taxon>Chelonia</taxon>
    </lineage>
</organism>
<dbReference type="EMBL" id="KB517139">
    <property type="protein sequence ID" value="EMP39315.1"/>
    <property type="molecule type" value="Genomic_DNA"/>
</dbReference>
<evidence type="ECO:0000256" key="4">
    <source>
        <dbReference type="ARBA" id="ARBA00006653"/>
    </source>
</evidence>
<evidence type="ECO:0000313" key="16">
    <source>
        <dbReference type="EMBL" id="EMP39315.1"/>
    </source>
</evidence>
<dbReference type="Pfam" id="PF10206">
    <property type="entry name" value="WRW"/>
    <property type="match status" value="1"/>
</dbReference>
<evidence type="ECO:0000256" key="10">
    <source>
        <dbReference type="ARBA" id="ARBA00023034"/>
    </source>
</evidence>
<dbReference type="PANTHER" id="PTHR31658">
    <property type="entry name" value="CONSERVED OLIGOMERIC GOLGI COMPLEX SUBUNIT 1"/>
    <property type="match status" value="1"/>
</dbReference>
<keyword evidence="13" id="KW-0472">Membrane</keyword>
<evidence type="ECO:0000256" key="3">
    <source>
        <dbReference type="ARBA" id="ARBA00005895"/>
    </source>
</evidence>
<keyword evidence="10" id="KW-0333">Golgi apparatus</keyword>
<comment type="similarity">
    <text evidence="4">Belongs to the COG1 family.</text>
</comment>
<protein>
    <recommendedName>
        <fullName evidence="5">Conserved oligomeric Golgi complex subunit 1</fullName>
    </recommendedName>
</protein>
<reference evidence="17" key="1">
    <citation type="journal article" date="2013" name="Nat. Genet.">
        <title>The draft genomes of soft-shell turtle and green sea turtle yield insights into the development and evolution of the turtle-specific body plan.</title>
        <authorList>
            <person name="Wang Z."/>
            <person name="Pascual-Anaya J."/>
            <person name="Zadissa A."/>
            <person name="Li W."/>
            <person name="Niimura Y."/>
            <person name="Huang Z."/>
            <person name="Li C."/>
            <person name="White S."/>
            <person name="Xiong Z."/>
            <person name="Fang D."/>
            <person name="Wang B."/>
            <person name="Ming Y."/>
            <person name="Chen Y."/>
            <person name="Zheng Y."/>
            <person name="Kuraku S."/>
            <person name="Pignatelli M."/>
            <person name="Herrero J."/>
            <person name="Beal K."/>
            <person name="Nozawa M."/>
            <person name="Li Q."/>
            <person name="Wang J."/>
            <person name="Zhang H."/>
            <person name="Yu L."/>
            <person name="Shigenobu S."/>
            <person name="Wang J."/>
            <person name="Liu J."/>
            <person name="Flicek P."/>
            <person name="Searle S."/>
            <person name="Wang J."/>
            <person name="Kuratani S."/>
            <person name="Yin Y."/>
            <person name="Aken B."/>
            <person name="Zhang G."/>
            <person name="Irie N."/>
        </authorList>
    </citation>
    <scope>NUCLEOTIDE SEQUENCE [LARGE SCALE GENOMIC DNA]</scope>
</reference>
<dbReference type="GO" id="GO:0017119">
    <property type="term" value="C:Golgi transport complex"/>
    <property type="evidence" value="ECO:0007669"/>
    <property type="project" value="InterPro"/>
</dbReference>
<keyword evidence="9" id="KW-0653">Protein transport</keyword>
<evidence type="ECO:0000256" key="8">
    <source>
        <dbReference type="ARBA" id="ARBA00022781"/>
    </source>
</evidence>
<keyword evidence="6" id="KW-0813">Transport</keyword>
<comment type="similarity">
    <text evidence="3">Belongs to the ATPase F chain family.</text>
</comment>
<keyword evidence="7" id="KW-0138">CF(0)</keyword>
<accession>M7BU58</accession>
<keyword evidence="11" id="KW-0406">Ion transport</keyword>
<dbReference type="PANTHER" id="PTHR31658:SF0">
    <property type="entry name" value="CONSERVED OLIGOMERIC GOLGI COMPLEX SUBUNIT 1"/>
    <property type="match status" value="1"/>
</dbReference>
<sequence length="1587" mass="177394">MTTRYTASERLPIPELEYMCISSRGFFQTDSYIRNLTHQTPFCFNQEVLTLCNKTTLHSQEKFYGTAAQIKLLLEIPEKIWSAMEASQYLRATHLYLLCCHLHSLLQLDSSSSRYSPILARFPILVRQVAAASHFRSTILHESKSLLKCQAVSDQAVAEALCSIMLLEDSSPRQALTDFLLARKSAVQQLLNQPHHGAGIKAQVCSLMELLTTTLYQAHALFYTLPEGVPSDPTLPCSLLFSMLETTTGQDPAGKGIKVLKEEMQLSSWFKYLPLSIVEFQPTLRTLAHPISQDYLRETLQKWINMCNEDIKSGLITLLGYVKSLKGLAGIRDAVWELLTGESMSQNWDTVCHRLLDKPISFWEDLLRQLFLDRLQTLTKEGFDSISSSSKQLLILALQELEVKSSTSTPSKHIQFEHNMALFLWSESPSDMPSDAAWVNVANRSQFAKSGLSMKAQALTPCVQSFCSALDTKLKAKLDDLLSYLPSDSSTPKEILGVQSRNSAFDRYADAGTVEELLRDHCITCIQYVLGCVREELQSAEDKLKGHTDALNDAKLNTVLFMARLCQSLGELCPHLKQCILGKSGSTENVMRETRSFKKLGKGKVQEVNPMQAKWQEVKEQLLQQSLFAYQIWSSTVIKVLVHRFTKTLLLDAAGSILATATNWDEIEIQEETETGSSITSKIRLPVQPSWYVQCLLFSLCQEVNRVGGHALPKRTLQLLLKTCLAEVLAGYEKLVEEKQKKERTFPMTQNRALQLLYDLRYLNIVLTAKSEEAKTSRSKQDSRIEKVTDFLEANIDPFDLDVFTPHLNSSLNRLVQRTSVLFGLLTGAENQYTNRSNNLSSQEPYNILPLASSQIRFGLLPLSMSSSRKTKSAVKNPENQTQVVQWTIQEVNPLNAKKAHSVALVTVRPMRNFRKSRKPFKRLKSHLPHCKMAGDTKTAFDLGKVASPDLKASHSKPVRLLATEKKRGQSKEKITTPDNSSERESKKTSFDTIGNKAERKLNPLQIGGTAGSEIASNLPAEKPGKNTKRQIKLTSEKTHRDEGMTVVQEEARMHMNAAEKRTSKAKQLPTKQKSRSKNTSHDENSAPGGILELSSLNKDGKSASKFPNDPIRSSAKQKQRKVGSPTQEVAGSLDLPTCDLESTPRAALEGVKVVIEKHRVKVLRGRNESKIHGTLVDSATTRNCTTQGWYLEMLAPDCSESHADTVQSDHWKNMNGTGAMNTNAFSLEVAESNTLSGEREKGNCLTATEMHELSDPGKADCGKSLHGLVLLDRVAKSETEEKQFYLNGDVDSKASFSASLAKKSHLSVRETLRGANEGIASNYLACVQQFLVDEKQIALLSKSVLNTGRRDSELALKQHLCDTSENQPACLFQSSGRNMQVRSIGLEWFPELYPSYQKLSMFPGRPLHWDAEIKMKKIEPGFLEEPQAPLMERRLMDVKLRELPAWLAACDFSPKGLLGAVQKAWSSYNNKYIDVKKGGAAGISMLLAGYCILSYGWRYEHLSSSVNIWQRVPANKRKSNNLEGLAAPIPQFNCKAKVVQETCYGCLEGGKYFNPWSHSKSHIALMQISVKQGMLFDTGLRESVKE</sequence>
<dbReference type="GO" id="GO:0006891">
    <property type="term" value="P:intra-Golgi vesicle-mediated transport"/>
    <property type="evidence" value="ECO:0007669"/>
    <property type="project" value="InterPro"/>
</dbReference>
<dbReference type="InterPro" id="IPR033370">
    <property type="entry name" value="COG1"/>
</dbReference>
<dbReference type="GO" id="GO:0045259">
    <property type="term" value="C:proton-transporting ATP synthase complex"/>
    <property type="evidence" value="ECO:0007669"/>
    <property type="project" value="UniProtKB-KW"/>
</dbReference>
<keyword evidence="8" id="KW-0375">Hydrogen ion transport</keyword>
<proteinExistence type="inferred from homology"/>
<evidence type="ECO:0000256" key="6">
    <source>
        <dbReference type="ARBA" id="ARBA00022448"/>
    </source>
</evidence>
<feature type="region of interest" description="Disordered" evidence="15">
    <location>
        <begin position="950"/>
        <end position="1140"/>
    </location>
</feature>
<dbReference type="Proteomes" id="UP000031443">
    <property type="component" value="Unassembled WGS sequence"/>
</dbReference>